<feature type="transmembrane region" description="Helical" evidence="1">
    <location>
        <begin position="121"/>
        <end position="152"/>
    </location>
</feature>
<dbReference type="PANTHER" id="PTHR35519:SF2">
    <property type="entry name" value="PH DOMAIN PROTEIN"/>
    <property type="match status" value="1"/>
</dbReference>
<sequence length="157" mass="17904">MNNKKDKKKVTKLAELLDNKFQVPGIPIKFGLDPLLGLLPGVGDWIGGVISCYYLFNATKEQARWSVLLRILINILLDVLIGAIPGLGEVFDVYWKANIRNAEILQELADHPEQTTRRSRWFNWIIFIGLTLIIFAVLFATSWILIASWVMISDMFN</sequence>
<dbReference type="AlphaFoldDB" id="A0A6M1TCK7"/>
<reference evidence="2 3" key="1">
    <citation type="submission" date="2020-02" db="EMBL/GenBank/DDBJ databases">
        <title>Aliifodinibius halophilus 2W32, complete genome.</title>
        <authorList>
            <person name="Li Y."/>
            <person name="Wu S."/>
        </authorList>
    </citation>
    <scope>NUCLEOTIDE SEQUENCE [LARGE SCALE GENOMIC DNA]</scope>
    <source>
        <strain evidence="2 3">2W32</strain>
    </source>
</reference>
<comment type="caution">
    <text evidence="2">The sequence shown here is derived from an EMBL/GenBank/DDBJ whole genome shotgun (WGS) entry which is preliminary data.</text>
</comment>
<feature type="transmembrane region" description="Helical" evidence="1">
    <location>
        <begin position="68"/>
        <end position="88"/>
    </location>
</feature>
<dbReference type="EMBL" id="JAALLS010000034">
    <property type="protein sequence ID" value="NGP90103.1"/>
    <property type="molecule type" value="Genomic_DNA"/>
</dbReference>
<keyword evidence="1" id="KW-1133">Transmembrane helix</keyword>
<evidence type="ECO:0000256" key="1">
    <source>
        <dbReference type="SAM" id="Phobius"/>
    </source>
</evidence>
<dbReference type="Proteomes" id="UP000479132">
    <property type="component" value="Unassembled WGS sequence"/>
</dbReference>
<keyword evidence="3" id="KW-1185">Reference proteome</keyword>
<name>A0A6M1TCK7_9BACT</name>
<dbReference type="Pfam" id="PF13430">
    <property type="entry name" value="DUF4112"/>
    <property type="match status" value="1"/>
</dbReference>
<organism evidence="2 3">
    <name type="scientific">Fodinibius halophilus</name>
    <dbReference type="NCBI Taxonomy" id="1736908"/>
    <lineage>
        <taxon>Bacteria</taxon>
        <taxon>Pseudomonadati</taxon>
        <taxon>Balneolota</taxon>
        <taxon>Balneolia</taxon>
        <taxon>Balneolales</taxon>
        <taxon>Balneolaceae</taxon>
        <taxon>Fodinibius</taxon>
    </lineage>
</organism>
<keyword evidence="1" id="KW-0812">Transmembrane</keyword>
<protein>
    <submittedName>
        <fullName evidence="2">DUF4112 domain-containing protein</fullName>
    </submittedName>
</protein>
<keyword evidence="1" id="KW-0472">Membrane</keyword>
<evidence type="ECO:0000313" key="3">
    <source>
        <dbReference type="Proteomes" id="UP000479132"/>
    </source>
</evidence>
<dbReference type="PANTHER" id="PTHR35519">
    <property type="entry name" value="MEMBRANE PROTEINS"/>
    <property type="match status" value="1"/>
</dbReference>
<dbReference type="InterPro" id="IPR025187">
    <property type="entry name" value="DUF4112"/>
</dbReference>
<proteinExistence type="predicted"/>
<evidence type="ECO:0000313" key="2">
    <source>
        <dbReference type="EMBL" id="NGP90103.1"/>
    </source>
</evidence>
<dbReference type="RefSeq" id="WP_165271332.1">
    <property type="nucleotide sequence ID" value="NZ_JAALLS010000034.1"/>
</dbReference>
<accession>A0A6M1TCK7</accession>
<gene>
    <name evidence="2" type="ORF">G3569_17225</name>
</gene>